<reference evidence="3 4" key="1">
    <citation type="submission" date="2024-01" db="EMBL/GenBank/DDBJ databases">
        <authorList>
            <person name="Waweru B."/>
        </authorList>
    </citation>
    <scope>NUCLEOTIDE SEQUENCE [LARGE SCALE GENOMIC DNA]</scope>
</reference>
<gene>
    <name evidence="3" type="ORF">DCAF_LOCUS21516</name>
</gene>
<dbReference type="InterPro" id="IPR013990">
    <property type="entry name" value="WHy-dom"/>
</dbReference>
<dbReference type="SMART" id="SM00769">
    <property type="entry name" value="WHy"/>
    <property type="match status" value="1"/>
</dbReference>
<sequence>MSQLLDKAKQFVAEKVANVKTPEATVTDVNLESVHRDSIDYGAKVSVNNPYGTAIPICEISYVLKSDGRVIASGTIPDPGSLKANDTTMLDVPVKVPHSVLVSLVKDIGRDWDIDYALELGLTIDLPVIGNFTIPLSSKGEIKLPTLSDLL</sequence>
<dbReference type="InterPro" id="IPR045043">
    <property type="entry name" value="Lea14-like"/>
</dbReference>
<evidence type="ECO:0000256" key="1">
    <source>
        <dbReference type="ARBA" id="ARBA00005960"/>
    </source>
</evidence>
<dbReference type="GO" id="GO:0009269">
    <property type="term" value="P:response to desiccation"/>
    <property type="evidence" value="ECO:0007669"/>
    <property type="project" value="InterPro"/>
</dbReference>
<dbReference type="Pfam" id="PF03168">
    <property type="entry name" value="LEA_2"/>
    <property type="match status" value="1"/>
</dbReference>
<dbReference type="InterPro" id="IPR004864">
    <property type="entry name" value="LEA_2"/>
</dbReference>
<evidence type="ECO:0000313" key="4">
    <source>
        <dbReference type="Proteomes" id="UP001314170"/>
    </source>
</evidence>
<dbReference type="AlphaFoldDB" id="A0AAV1SCS0"/>
<name>A0AAV1SCS0_9ROSI</name>
<keyword evidence="4" id="KW-1185">Reference proteome</keyword>
<evidence type="ECO:0000259" key="2">
    <source>
        <dbReference type="SMART" id="SM00769"/>
    </source>
</evidence>
<dbReference type="SUPFAM" id="SSF117070">
    <property type="entry name" value="LEA14-like"/>
    <property type="match status" value="1"/>
</dbReference>
<dbReference type="EMBL" id="CAWUPB010001173">
    <property type="protein sequence ID" value="CAK7348808.1"/>
    <property type="molecule type" value="Genomic_DNA"/>
</dbReference>
<dbReference type="PANTHER" id="PTHR31459:SF19">
    <property type="entry name" value="DESICCATION-RELATED PROTEIN LEA14-RELATED"/>
    <property type="match status" value="1"/>
</dbReference>
<organism evidence="3 4">
    <name type="scientific">Dovyalis caffra</name>
    <dbReference type="NCBI Taxonomy" id="77055"/>
    <lineage>
        <taxon>Eukaryota</taxon>
        <taxon>Viridiplantae</taxon>
        <taxon>Streptophyta</taxon>
        <taxon>Embryophyta</taxon>
        <taxon>Tracheophyta</taxon>
        <taxon>Spermatophyta</taxon>
        <taxon>Magnoliopsida</taxon>
        <taxon>eudicotyledons</taxon>
        <taxon>Gunneridae</taxon>
        <taxon>Pentapetalae</taxon>
        <taxon>rosids</taxon>
        <taxon>fabids</taxon>
        <taxon>Malpighiales</taxon>
        <taxon>Salicaceae</taxon>
        <taxon>Flacourtieae</taxon>
        <taxon>Dovyalis</taxon>
    </lineage>
</organism>
<evidence type="ECO:0000313" key="3">
    <source>
        <dbReference type="EMBL" id="CAK7348808.1"/>
    </source>
</evidence>
<feature type="domain" description="Water stress and hypersensitive response" evidence="2">
    <location>
        <begin position="24"/>
        <end position="141"/>
    </location>
</feature>
<dbReference type="GO" id="GO:0005829">
    <property type="term" value="C:cytosol"/>
    <property type="evidence" value="ECO:0007669"/>
    <property type="project" value="TreeGrafter"/>
</dbReference>
<proteinExistence type="inferred from homology"/>
<accession>A0AAV1SCS0</accession>
<comment type="similarity">
    <text evidence="1">Belongs to the LEA type 2 family.</text>
</comment>
<comment type="caution">
    <text evidence="3">The sequence shown here is derived from an EMBL/GenBank/DDBJ whole genome shotgun (WGS) entry which is preliminary data.</text>
</comment>
<dbReference type="PANTHER" id="PTHR31459">
    <property type="match status" value="1"/>
</dbReference>
<dbReference type="Gene3D" id="2.60.40.1820">
    <property type="match status" value="1"/>
</dbReference>
<protein>
    <recommendedName>
        <fullName evidence="2">Water stress and hypersensitive response domain-containing protein</fullName>
    </recommendedName>
</protein>
<dbReference type="Proteomes" id="UP001314170">
    <property type="component" value="Unassembled WGS sequence"/>
</dbReference>
<dbReference type="FunFam" id="2.60.40.1820:FF:000001">
    <property type="entry name" value="Desiccation protectant protein Lea14-like"/>
    <property type="match status" value="1"/>
</dbReference>